<evidence type="ECO:0000313" key="3">
    <source>
        <dbReference type="EMBL" id="KAK8881906.1"/>
    </source>
</evidence>
<gene>
    <name evidence="3" type="ORF">M9Y10_044544</name>
</gene>
<name>A0ABR2JSN9_9EUKA</name>
<sequence>MSETPQPSVQTSAQSSVPADIPKSSIPPNKKGKSYIFPILLICIAFFLYYILFMRRTFIRSEERFPFFWNPVLNKTLKKYVSILPSRYIVFLTGPYKSGKSRTLYNLTNDLIQKEGRLVLNFDFDSFNSTESLIKHTKIAIQNGLIELRPYINSHVLKEVQPSSFGTSLNIPPGLDILLSGVYGNLVKPIDLLFNSINNSDNQPDALHQYQTRAVWEFFKELNSYSNNLRPVIFIHGGDNLLHPTGDKPINNNSSYSPLFEILRADLSRRNQYTNYIPIVIELHDSSLLPSFDDNPSIVEEFGSMNSIRVVTTDGEINETASDILIRSRLFTSYEIRKMQKEIGKHGGSYAHILEGLKFGDKIENSIDIEKKMIDSEVKELLHLSQLNSSYSSEQRRNRLIQKICKGKGDLFLSSRDDILLLKPLFQYGYLYNDEEMNTHVANKAVLRSICSSR</sequence>
<dbReference type="Proteomes" id="UP001470230">
    <property type="component" value="Unassembled WGS sequence"/>
</dbReference>
<keyword evidence="4" id="KW-1185">Reference proteome</keyword>
<dbReference type="SUPFAM" id="SSF52540">
    <property type="entry name" value="P-loop containing nucleoside triphosphate hydrolases"/>
    <property type="match status" value="1"/>
</dbReference>
<dbReference type="InterPro" id="IPR027417">
    <property type="entry name" value="P-loop_NTPase"/>
</dbReference>
<keyword evidence="2" id="KW-1133">Transmembrane helix</keyword>
<comment type="caution">
    <text evidence="3">The sequence shown here is derived from an EMBL/GenBank/DDBJ whole genome shotgun (WGS) entry which is preliminary data.</text>
</comment>
<evidence type="ECO:0000256" key="1">
    <source>
        <dbReference type="SAM" id="MobiDB-lite"/>
    </source>
</evidence>
<feature type="region of interest" description="Disordered" evidence="1">
    <location>
        <begin position="1"/>
        <end position="25"/>
    </location>
</feature>
<evidence type="ECO:0000256" key="2">
    <source>
        <dbReference type="SAM" id="Phobius"/>
    </source>
</evidence>
<proteinExistence type="predicted"/>
<keyword evidence="2" id="KW-0472">Membrane</keyword>
<accession>A0ABR2JSN9</accession>
<evidence type="ECO:0000313" key="4">
    <source>
        <dbReference type="Proteomes" id="UP001470230"/>
    </source>
</evidence>
<keyword evidence="2" id="KW-0812">Transmembrane</keyword>
<feature type="compositionally biased region" description="Polar residues" evidence="1">
    <location>
        <begin position="1"/>
        <end position="17"/>
    </location>
</feature>
<organism evidence="3 4">
    <name type="scientific">Tritrichomonas musculus</name>
    <dbReference type="NCBI Taxonomy" id="1915356"/>
    <lineage>
        <taxon>Eukaryota</taxon>
        <taxon>Metamonada</taxon>
        <taxon>Parabasalia</taxon>
        <taxon>Tritrichomonadida</taxon>
        <taxon>Tritrichomonadidae</taxon>
        <taxon>Tritrichomonas</taxon>
    </lineage>
</organism>
<feature type="transmembrane region" description="Helical" evidence="2">
    <location>
        <begin position="35"/>
        <end position="54"/>
    </location>
</feature>
<reference evidence="3 4" key="1">
    <citation type="submission" date="2024-04" db="EMBL/GenBank/DDBJ databases">
        <title>Tritrichomonas musculus Genome.</title>
        <authorList>
            <person name="Alves-Ferreira E."/>
            <person name="Grigg M."/>
            <person name="Lorenzi H."/>
            <person name="Galac M."/>
        </authorList>
    </citation>
    <scope>NUCLEOTIDE SEQUENCE [LARGE SCALE GENOMIC DNA]</scope>
    <source>
        <strain evidence="3 4">EAF2021</strain>
    </source>
</reference>
<dbReference type="EMBL" id="JAPFFF010000009">
    <property type="protein sequence ID" value="KAK8881906.1"/>
    <property type="molecule type" value="Genomic_DNA"/>
</dbReference>
<protein>
    <submittedName>
        <fullName evidence="3">Uncharacterized protein</fullName>
    </submittedName>
</protein>